<evidence type="ECO:0000259" key="5">
    <source>
        <dbReference type="Pfam" id="PF08241"/>
    </source>
</evidence>
<evidence type="ECO:0000256" key="2">
    <source>
        <dbReference type="ARBA" id="ARBA00022679"/>
    </source>
</evidence>
<evidence type="ECO:0000313" key="6">
    <source>
        <dbReference type="EMBL" id="RZC33598.1"/>
    </source>
</evidence>
<keyword evidence="4" id="KW-0949">S-adenosyl-L-methionine</keyword>
<evidence type="ECO:0000313" key="7">
    <source>
        <dbReference type="Proteomes" id="UP000292052"/>
    </source>
</evidence>
<sequence length="257" mass="28919">STMRNLSNTGSVDTNELKHFKQFTKEWWDKIGPCKGLHSMNKLRIPLIRDGLINVNVVSQHNVNSPTPLKGISILDVGCGGGILTEPLARIGGEVTGLDASPDLIEMAKAHSELENLQNIRYVCSSIEEHAEDNLHKYDAVVASEIIEHVTQKEEFLKACMKCLKPGGSFFLTTLSKTWLANVAAIWLAENWFQILPKGTHQYDKFVKPHDVQRILNEERCQTVLLHGMFYNVLTNDWSWCSNNNVSYALHAVKYAT</sequence>
<feature type="non-terminal residue" evidence="6">
    <location>
        <position position="1"/>
    </location>
</feature>
<dbReference type="SUPFAM" id="SSF53335">
    <property type="entry name" value="S-adenosyl-L-methionine-dependent methyltransferases"/>
    <property type="match status" value="1"/>
</dbReference>
<protein>
    <submittedName>
        <fullName evidence="6">Hexaprenyldihydroxybenzoate methyltransferase, mitochondrial</fullName>
    </submittedName>
</protein>
<dbReference type="GO" id="GO:0061542">
    <property type="term" value="F:3-demethylubiquinol 3-O-methyltransferase activity"/>
    <property type="evidence" value="ECO:0007669"/>
    <property type="project" value="InterPro"/>
</dbReference>
<feature type="domain" description="Methyltransferase type 11" evidence="5">
    <location>
        <begin position="75"/>
        <end position="171"/>
    </location>
</feature>
<dbReference type="InterPro" id="IPR029063">
    <property type="entry name" value="SAM-dependent_MTases_sf"/>
</dbReference>
<dbReference type="STRING" id="1661398.A0A482VML6"/>
<evidence type="ECO:0000256" key="4">
    <source>
        <dbReference type="ARBA" id="ARBA00022691"/>
    </source>
</evidence>
<dbReference type="PANTHER" id="PTHR43464">
    <property type="entry name" value="METHYLTRANSFERASE"/>
    <property type="match status" value="1"/>
</dbReference>
<keyword evidence="1 6" id="KW-0489">Methyltransferase</keyword>
<dbReference type="GO" id="GO:0005739">
    <property type="term" value="C:mitochondrion"/>
    <property type="evidence" value="ECO:0007669"/>
    <property type="project" value="TreeGrafter"/>
</dbReference>
<name>A0A482VML6_ASBVE</name>
<keyword evidence="2 6" id="KW-0808">Transferase</keyword>
<dbReference type="EMBL" id="QDEB01087590">
    <property type="protein sequence ID" value="RZC33598.1"/>
    <property type="molecule type" value="Genomic_DNA"/>
</dbReference>
<comment type="caution">
    <text evidence="6">The sequence shown here is derived from an EMBL/GenBank/DDBJ whole genome shotgun (WGS) entry which is preliminary data.</text>
</comment>
<dbReference type="InterPro" id="IPR013216">
    <property type="entry name" value="Methyltransf_11"/>
</dbReference>
<dbReference type="Pfam" id="PF08241">
    <property type="entry name" value="Methyltransf_11"/>
    <property type="match status" value="1"/>
</dbReference>
<dbReference type="CDD" id="cd02440">
    <property type="entry name" value="AdoMet_MTases"/>
    <property type="match status" value="1"/>
</dbReference>
<keyword evidence="3" id="KW-0831">Ubiquinone biosynthesis</keyword>
<dbReference type="AlphaFoldDB" id="A0A482VML6"/>
<dbReference type="Gene3D" id="3.40.50.150">
    <property type="entry name" value="Vaccinia Virus protein VP39"/>
    <property type="match status" value="1"/>
</dbReference>
<reference evidence="6 7" key="1">
    <citation type="submission" date="2017-03" db="EMBL/GenBank/DDBJ databases">
        <title>Genome of the blue death feigning beetle - Asbolus verrucosus.</title>
        <authorList>
            <person name="Rider S.D."/>
        </authorList>
    </citation>
    <scope>NUCLEOTIDE SEQUENCE [LARGE SCALE GENOMIC DNA]</scope>
    <source>
        <strain evidence="6">Butters</strain>
        <tissue evidence="6">Head and leg muscle</tissue>
    </source>
</reference>
<evidence type="ECO:0000256" key="1">
    <source>
        <dbReference type="ARBA" id="ARBA00022603"/>
    </source>
</evidence>
<dbReference type="Proteomes" id="UP000292052">
    <property type="component" value="Unassembled WGS sequence"/>
</dbReference>
<dbReference type="GO" id="GO:0010420">
    <property type="term" value="F:polyprenyldihydroxybenzoate methyltransferase activity"/>
    <property type="evidence" value="ECO:0007669"/>
    <property type="project" value="InterPro"/>
</dbReference>
<dbReference type="OrthoDB" id="6815431at2759"/>
<dbReference type="PANTHER" id="PTHR43464:SF19">
    <property type="entry name" value="UBIQUINONE BIOSYNTHESIS O-METHYLTRANSFERASE, MITOCHONDRIAL"/>
    <property type="match status" value="1"/>
</dbReference>
<accession>A0A482VML6</accession>
<gene>
    <name evidence="6" type="ORF">BDFB_010209</name>
</gene>
<evidence type="ECO:0000256" key="3">
    <source>
        <dbReference type="ARBA" id="ARBA00022688"/>
    </source>
</evidence>
<dbReference type="GO" id="GO:0032259">
    <property type="term" value="P:methylation"/>
    <property type="evidence" value="ECO:0007669"/>
    <property type="project" value="UniProtKB-KW"/>
</dbReference>
<dbReference type="InterPro" id="IPR010233">
    <property type="entry name" value="UbiG_MeTrfase"/>
</dbReference>
<keyword evidence="7" id="KW-1185">Reference proteome</keyword>
<dbReference type="NCBIfam" id="TIGR01983">
    <property type="entry name" value="UbiG"/>
    <property type="match status" value="1"/>
</dbReference>
<dbReference type="HAMAP" id="MF_00472">
    <property type="entry name" value="UbiG"/>
    <property type="match status" value="1"/>
</dbReference>
<organism evidence="6 7">
    <name type="scientific">Asbolus verrucosus</name>
    <name type="common">Desert ironclad beetle</name>
    <dbReference type="NCBI Taxonomy" id="1661398"/>
    <lineage>
        <taxon>Eukaryota</taxon>
        <taxon>Metazoa</taxon>
        <taxon>Ecdysozoa</taxon>
        <taxon>Arthropoda</taxon>
        <taxon>Hexapoda</taxon>
        <taxon>Insecta</taxon>
        <taxon>Pterygota</taxon>
        <taxon>Neoptera</taxon>
        <taxon>Endopterygota</taxon>
        <taxon>Coleoptera</taxon>
        <taxon>Polyphaga</taxon>
        <taxon>Cucujiformia</taxon>
        <taxon>Tenebrionidae</taxon>
        <taxon>Pimeliinae</taxon>
        <taxon>Asbolus</taxon>
    </lineage>
</organism>
<proteinExistence type="inferred from homology"/>